<dbReference type="Proteomes" id="UP001187192">
    <property type="component" value="Unassembled WGS sequence"/>
</dbReference>
<gene>
    <name evidence="1" type="ORF">TIFTF001_007970</name>
</gene>
<dbReference type="AlphaFoldDB" id="A0AA87ZSJ5"/>
<evidence type="ECO:0000313" key="2">
    <source>
        <dbReference type="Proteomes" id="UP001187192"/>
    </source>
</evidence>
<dbReference type="EMBL" id="BTGU01000008">
    <property type="protein sequence ID" value="GMN38735.1"/>
    <property type="molecule type" value="Genomic_DNA"/>
</dbReference>
<name>A0AA87ZSJ5_FICCA</name>
<sequence length="66" mass="7116">MCTKLQQVDQFQSSHLLPSPVKFRVGVEINLGSDWLGLKDGVGFVRSMSALDRVGVKVDPNLGSAS</sequence>
<organism evidence="1 2">
    <name type="scientific">Ficus carica</name>
    <name type="common">Common fig</name>
    <dbReference type="NCBI Taxonomy" id="3494"/>
    <lineage>
        <taxon>Eukaryota</taxon>
        <taxon>Viridiplantae</taxon>
        <taxon>Streptophyta</taxon>
        <taxon>Embryophyta</taxon>
        <taxon>Tracheophyta</taxon>
        <taxon>Spermatophyta</taxon>
        <taxon>Magnoliopsida</taxon>
        <taxon>eudicotyledons</taxon>
        <taxon>Gunneridae</taxon>
        <taxon>Pentapetalae</taxon>
        <taxon>rosids</taxon>
        <taxon>fabids</taxon>
        <taxon>Rosales</taxon>
        <taxon>Moraceae</taxon>
        <taxon>Ficeae</taxon>
        <taxon>Ficus</taxon>
    </lineage>
</organism>
<accession>A0AA87ZSJ5</accession>
<keyword evidence="2" id="KW-1185">Reference proteome</keyword>
<reference evidence="1" key="1">
    <citation type="submission" date="2023-07" db="EMBL/GenBank/DDBJ databases">
        <title>draft genome sequence of fig (Ficus carica).</title>
        <authorList>
            <person name="Takahashi T."/>
            <person name="Nishimura K."/>
        </authorList>
    </citation>
    <scope>NUCLEOTIDE SEQUENCE</scope>
</reference>
<comment type="caution">
    <text evidence="1">The sequence shown here is derived from an EMBL/GenBank/DDBJ whole genome shotgun (WGS) entry which is preliminary data.</text>
</comment>
<proteinExistence type="predicted"/>
<protein>
    <submittedName>
        <fullName evidence="1">Uncharacterized protein</fullName>
    </submittedName>
</protein>
<evidence type="ECO:0000313" key="1">
    <source>
        <dbReference type="EMBL" id="GMN38735.1"/>
    </source>
</evidence>